<reference evidence="8" key="1">
    <citation type="submission" date="2018-04" db="EMBL/GenBank/DDBJ databases">
        <title>Draft genome sequence of the Candidatus Spirobacillus cienkowskii, a pathogen of freshwater Daphnia species, reconstructed from hemolymph metagenomic reads.</title>
        <authorList>
            <person name="Bresciani L."/>
            <person name="Lemos L.N."/>
            <person name="Wale N."/>
            <person name="Lin J.Y."/>
            <person name="Fernandes G.R."/>
            <person name="Duffy M.A."/>
            <person name="Rodrigues J.M."/>
        </authorList>
    </citation>
    <scope>NUCLEOTIDE SEQUENCE [LARGE SCALE GENOMIC DNA]</scope>
    <source>
        <strain evidence="8">Binning01</strain>
    </source>
</reference>
<dbReference type="InterPro" id="IPR013762">
    <property type="entry name" value="Integrase-like_cat_sf"/>
</dbReference>
<keyword evidence="3 5" id="KW-0238">DNA-binding</keyword>
<feature type="domain" description="Tyr recombinase" evidence="6">
    <location>
        <begin position="134"/>
        <end position="331"/>
    </location>
</feature>
<sequence length="337" mass="39392">MKAIIMNKEYFKEFTYSKRTIFYQEEYIDAKVIEIINWFLESFNSENTKQSYAKDLNDFFLFAFKSLELKIDSLHKITERVIILWKESLSDFSSASVARKLSSISSFLSFSRERGLVDKNVLELIKKPKIDKRGKTNCLTEEEILKLLEYAKKQFQISRSKTSRSYCVWRLRFTVMHVLFTVGMRAEELCELKIKDLENTGQSWRLHLITKGNVTHSPIIHPNTAQVLMNYKNEFRNNAAQEDYFLIRTQLSKNLTKLNRSSIFDMIKITAKESGILKDISPHSFRTSLATLLHLKGVPIIQIQRLLNHKSTATTSIYLRKSFEVSESATHKINFLE</sequence>
<dbReference type="InterPro" id="IPR010998">
    <property type="entry name" value="Integrase_recombinase_N"/>
</dbReference>
<dbReference type="PANTHER" id="PTHR30349:SF41">
    <property type="entry name" value="INTEGRASE_RECOMBINASE PROTEIN MJ0367-RELATED"/>
    <property type="match status" value="1"/>
</dbReference>
<evidence type="ECO:0000256" key="1">
    <source>
        <dbReference type="ARBA" id="ARBA00008857"/>
    </source>
</evidence>
<evidence type="ECO:0000256" key="5">
    <source>
        <dbReference type="PROSITE-ProRule" id="PRU01248"/>
    </source>
</evidence>
<comment type="similarity">
    <text evidence="1">Belongs to the 'phage' integrase family.</text>
</comment>
<accession>A0A369KUK7</accession>
<dbReference type="InterPro" id="IPR011010">
    <property type="entry name" value="DNA_brk_join_enz"/>
</dbReference>
<evidence type="ECO:0008006" key="10">
    <source>
        <dbReference type="Google" id="ProtNLM"/>
    </source>
</evidence>
<dbReference type="Pfam" id="PF02899">
    <property type="entry name" value="Phage_int_SAM_1"/>
    <property type="match status" value="1"/>
</dbReference>
<dbReference type="InterPro" id="IPR044068">
    <property type="entry name" value="CB"/>
</dbReference>
<dbReference type="AlphaFoldDB" id="A0A369KUK7"/>
<proteinExistence type="inferred from homology"/>
<protein>
    <recommendedName>
        <fullName evidence="10">Integrase</fullName>
    </recommendedName>
</protein>
<organism evidence="8 9">
    <name type="scientific">Spirobacillus cienkowskii</name>
    <dbReference type="NCBI Taxonomy" id="495820"/>
    <lineage>
        <taxon>Bacteria</taxon>
        <taxon>Pseudomonadati</taxon>
        <taxon>Bdellovibrionota</taxon>
        <taxon>Oligoflexia</taxon>
        <taxon>Silvanigrellales</taxon>
        <taxon>Spirobacillus</taxon>
    </lineage>
</organism>
<evidence type="ECO:0000256" key="4">
    <source>
        <dbReference type="ARBA" id="ARBA00023172"/>
    </source>
</evidence>
<dbReference type="GO" id="GO:0006310">
    <property type="term" value="P:DNA recombination"/>
    <property type="evidence" value="ECO:0007669"/>
    <property type="project" value="UniProtKB-KW"/>
</dbReference>
<dbReference type="SUPFAM" id="SSF56349">
    <property type="entry name" value="DNA breaking-rejoining enzymes"/>
    <property type="match status" value="1"/>
</dbReference>
<dbReference type="InterPro" id="IPR050090">
    <property type="entry name" value="Tyrosine_recombinase_XerCD"/>
</dbReference>
<feature type="domain" description="Core-binding (CB)" evidence="7">
    <location>
        <begin position="30"/>
        <end position="112"/>
    </location>
</feature>
<evidence type="ECO:0000313" key="9">
    <source>
        <dbReference type="Proteomes" id="UP000253934"/>
    </source>
</evidence>
<gene>
    <name evidence="8" type="ORF">DCC88_05185</name>
</gene>
<evidence type="ECO:0000313" key="8">
    <source>
        <dbReference type="EMBL" id="RDB36395.1"/>
    </source>
</evidence>
<dbReference type="GO" id="GO:0015074">
    <property type="term" value="P:DNA integration"/>
    <property type="evidence" value="ECO:0007669"/>
    <property type="project" value="UniProtKB-KW"/>
</dbReference>
<comment type="caution">
    <text evidence="8">The sequence shown here is derived from an EMBL/GenBank/DDBJ whole genome shotgun (WGS) entry which is preliminary data.</text>
</comment>
<dbReference type="GO" id="GO:0003677">
    <property type="term" value="F:DNA binding"/>
    <property type="evidence" value="ECO:0007669"/>
    <property type="project" value="UniProtKB-UniRule"/>
</dbReference>
<name>A0A369KUK7_9BACT</name>
<dbReference type="Pfam" id="PF00589">
    <property type="entry name" value="Phage_integrase"/>
    <property type="match status" value="1"/>
</dbReference>
<evidence type="ECO:0000259" key="7">
    <source>
        <dbReference type="PROSITE" id="PS51900"/>
    </source>
</evidence>
<dbReference type="InterPro" id="IPR004107">
    <property type="entry name" value="Integrase_SAM-like_N"/>
</dbReference>
<dbReference type="EMBL" id="QOVW01000061">
    <property type="protein sequence ID" value="RDB36395.1"/>
    <property type="molecule type" value="Genomic_DNA"/>
</dbReference>
<dbReference type="PROSITE" id="PS51898">
    <property type="entry name" value="TYR_RECOMBINASE"/>
    <property type="match status" value="1"/>
</dbReference>
<evidence type="ECO:0000256" key="3">
    <source>
        <dbReference type="ARBA" id="ARBA00023125"/>
    </source>
</evidence>
<evidence type="ECO:0000259" key="6">
    <source>
        <dbReference type="PROSITE" id="PS51898"/>
    </source>
</evidence>
<evidence type="ECO:0000256" key="2">
    <source>
        <dbReference type="ARBA" id="ARBA00022908"/>
    </source>
</evidence>
<dbReference type="InterPro" id="IPR002104">
    <property type="entry name" value="Integrase_catalytic"/>
</dbReference>
<dbReference type="CDD" id="cd00397">
    <property type="entry name" value="DNA_BRE_C"/>
    <property type="match status" value="1"/>
</dbReference>
<keyword evidence="2" id="KW-0229">DNA integration</keyword>
<keyword evidence="9" id="KW-1185">Reference proteome</keyword>
<keyword evidence="4" id="KW-0233">DNA recombination</keyword>
<dbReference type="PANTHER" id="PTHR30349">
    <property type="entry name" value="PHAGE INTEGRASE-RELATED"/>
    <property type="match status" value="1"/>
</dbReference>
<dbReference type="Proteomes" id="UP000253934">
    <property type="component" value="Unassembled WGS sequence"/>
</dbReference>
<dbReference type="Gene3D" id="1.10.443.10">
    <property type="entry name" value="Intergrase catalytic core"/>
    <property type="match status" value="1"/>
</dbReference>
<dbReference type="Gene3D" id="1.10.150.130">
    <property type="match status" value="1"/>
</dbReference>
<dbReference type="PROSITE" id="PS51900">
    <property type="entry name" value="CB"/>
    <property type="match status" value="1"/>
</dbReference>